<dbReference type="Gene3D" id="3.60.20.10">
    <property type="entry name" value="Glutamine Phosphoribosylpyrophosphate, subunit 1, domain 1"/>
    <property type="match status" value="1"/>
</dbReference>
<evidence type="ECO:0000259" key="3">
    <source>
        <dbReference type="PROSITE" id="PS51278"/>
    </source>
</evidence>
<feature type="domain" description="Glutamine amidotransferase type-2" evidence="3">
    <location>
        <begin position="82"/>
        <end position="362"/>
    </location>
</feature>
<keyword evidence="1" id="KW-0315">Glutamine amidotransferase</keyword>
<dbReference type="OrthoDB" id="185546at2759"/>
<dbReference type="AlphaFoldDB" id="A0A448ZB47"/>
<dbReference type="Pfam" id="PF13230">
    <property type="entry name" value="GATase_4"/>
    <property type="match status" value="1"/>
</dbReference>
<dbReference type="PANTHER" id="PTHR42824">
    <property type="entry name" value="GLUTAMINE AMIDOTRANSFERASE"/>
    <property type="match status" value="1"/>
</dbReference>
<evidence type="ECO:0000256" key="2">
    <source>
        <dbReference type="SAM" id="SignalP"/>
    </source>
</evidence>
<gene>
    <name evidence="4" type="ORF">PSNMU_V1.4_AUG-EV-PASAV3_0061550</name>
</gene>
<evidence type="ECO:0000313" key="5">
    <source>
        <dbReference type="Proteomes" id="UP000291116"/>
    </source>
</evidence>
<dbReference type="InterPro" id="IPR017932">
    <property type="entry name" value="GATase_2_dom"/>
</dbReference>
<protein>
    <recommendedName>
        <fullName evidence="3">Glutamine amidotransferase type-2 domain-containing protein</fullName>
    </recommendedName>
</protein>
<dbReference type="EMBL" id="CAACVS010000214">
    <property type="protein sequence ID" value="VEU39292.1"/>
    <property type="molecule type" value="Genomic_DNA"/>
</dbReference>
<feature type="chain" id="PRO_5019386017" description="Glutamine amidotransferase type-2 domain-containing protein" evidence="2">
    <location>
        <begin position="37"/>
        <end position="410"/>
    </location>
</feature>
<proteinExistence type="predicted"/>
<accession>A0A448ZB47</accession>
<evidence type="ECO:0000313" key="4">
    <source>
        <dbReference type="EMBL" id="VEU39292.1"/>
    </source>
</evidence>
<reference evidence="4 5" key="1">
    <citation type="submission" date="2019-01" db="EMBL/GenBank/DDBJ databases">
        <authorList>
            <person name="Ferrante I. M."/>
        </authorList>
    </citation>
    <scope>NUCLEOTIDE SEQUENCE [LARGE SCALE GENOMIC DNA]</scope>
    <source>
        <strain evidence="4 5">B856</strain>
    </source>
</reference>
<dbReference type="Proteomes" id="UP000291116">
    <property type="component" value="Unassembled WGS sequence"/>
</dbReference>
<name>A0A448ZB47_9STRA</name>
<keyword evidence="5" id="KW-1185">Reference proteome</keyword>
<organism evidence="4 5">
    <name type="scientific">Pseudo-nitzschia multistriata</name>
    <dbReference type="NCBI Taxonomy" id="183589"/>
    <lineage>
        <taxon>Eukaryota</taxon>
        <taxon>Sar</taxon>
        <taxon>Stramenopiles</taxon>
        <taxon>Ochrophyta</taxon>
        <taxon>Bacillariophyta</taxon>
        <taxon>Bacillariophyceae</taxon>
        <taxon>Bacillariophycidae</taxon>
        <taxon>Bacillariales</taxon>
        <taxon>Bacillariaceae</taxon>
        <taxon>Pseudo-nitzschia</taxon>
    </lineage>
</organism>
<dbReference type="PROSITE" id="PS51278">
    <property type="entry name" value="GATASE_TYPE_2"/>
    <property type="match status" value="1"/>
</dbReference>
<evidence type="ECO:0000256" key="1">
    <source>
        <dbReference type="ARBA" id="ARBA00022962"/>
    </source>
</evidence>
<sequence>MLRPRQPPPGTDASASPTLVIFRLFVLALFCTPGSGFVTPDGREGFSNTETGASLQSQRVLPLSLPSHTGSGRTLGNTSLACQLLGMNCATPTDFTFSLKGFCKRGGETDIHSDGWGVAFYEGKGIRQFHDSSPACSSPMANFLESNPIRTYNMMSHLRYATVGEVELSNVHPFCREMWGINFAFAMNGDIPMFKKDPKSKLRALMDPGDLPSEDQSYYNAVGNTDSEAAFCAILNALRVKFQQLPSLPVLKDAINELCEEIITEDPKATIMNFLLTCGPDTLWVYSWPGSRPGSKVWNGLHYTTRAHPFTTSRLRDVDYEIDFASTNKAGDCVSVIATKPLTHDEHWIEIGRGELIVFDQGRPHVTPESLFEIELLGHGLKSSVIERPVLEEDMREFDLDPESFQGSFI</sequence>
<dbReference type="InterPro" id="IPR029055">
    <property type="entry name" value="Ntn_hydrolases_N"/>
</dbReference>
<dbReference type="SUPFAM" id="SSF56235">
    <property type="entry name" value="N-terminal nucleophile aminohydrolases (Ntn hydrolases)"/>
    <property type="match status" value="1"/>
</dbReference>
<dbReference type="InterPro" id="IPR026869">
    <property type="entry name" value="EgtC-like"/>
</dbReference>
<dbReference type="CDD" id="cd01908">
    <property type="entry name" value="YafJ"/>
    <property type="match status" value="1"/>
</dbReference>
<dbReference type="PANTHER" id="PTHR42824:SF1">
    <property type="entry name" value="GLUTAMINE AMIDOTRANSFERASE YAFJ-RELATED"/>
    <property type="match status" value="1"/>
</dbReference>
<keyword evidence="2" id="KW-0732">Signal</keyword>
<feature type="signal peptide" evidence="2">
    <location>
        <begin position="1"/>
        <end position="36"/>
    </location>
</feature>